<gene>
    <name evidence="1" type="ORF">GGD88_000115</name>
</gene>
<sequence length="213" mass="22968">MAGRSLFGVSSRIEQPTYEVVDTLDDATEVRRYAPRLAAEARLPGGDGTMARGRAFRILFDYIAGANTGGRKIAMTTPVESGRRSGQRIAMTTPVETAAGPGRGGGGYAMRFFLPASFTLETAPAPTDDRVALVEIPAATVAVRRFTGLRGTPMVDRQKAKLRQTLARAADRWQAQGTPVAWFYDPPMTLPFLRRNEVAVTVAPTPRTTPDAA</sequence>
<protein>
    <recommendedName>
        <fullName evidence="3">Heme-binding protein</fullName>
    </recommendedName>
</protein>
<dbReference type="RefSeq" id="WP_184430883.1">
    <property type="nucleotide sequence ID" value="NZ_JACIGI010000001.1"/>
</dbReference>
<dbReference type="EMBL" id="JACIGI010000001">
    <property type="protein sequence ID" value="MBB4284409.1"/>
    <property type="molecule type" value="Genomic_DNA"/>
</dbReference>
<dbReference type="InterPro" id="IPR011256">
    <property type="entry name" value="Reg_factor_effector_dom_sf"/>
</dbReference>
<dbReference type="Pfam" id="PF04832">
    <property type="entry name" value="SOUL"/>
    <property type="match status" value="1"/>
</dbReference>
<keyword evidence="2" id="KW-1185">Reference proteome</keyword>
<dbReference type="PANTHER" id="PTHR11220:SF1">
    <property type="entry name" value="HEME-BINDING PROTEIN 2"/>
    <property type="match status" value="1"/>
</dbReference>
<dbReference type="Proteomes" id="UP000555728">
    <property type="component" value="Unassembled WGS sequence"/>
</dbReference>
<dbReference type="SUPFAM" id="SSF55136">
    <property type="entry name" value="Probable bacterial effector-binding domain"/>
    <property type="match status" value="2"/>
</dbReference>
<accession>A0A7W6RXI6</accession>
<name>A0A7W6RXI6_9PROT</name>
<dbReference type="PANTHER" id="PTHR11220">
    <property type="entry name" value="HEME-BINDING PROTEIN-RELATED"/>
    <property type="match status" value="1"/>
</dbReference>
<evidence type="ECO:0000313" key="2">
    <source>
        <dbReference type="Proteomes" id="UP000555728"/>
    </source>
</evidence>
<evidence type="ECO:0008006" key="3">
    <source>
        <dbReference type="Google" id="ProtNLM"/>
    </source>
</evidence>
<evidence type="ECO:0000313" key="1">
    <source>
        <dbReference type="EMBL" id="MBB4284409.1"/>
    </source>
</evidence>
<proteinExistence type="predicted"/>
<reference evidence="1 2" key="1">
    <citation type="submission" date="2020-08" db="EMBL/GenBank/DDBJ databases">
        <title>Genome sequencing of Purple Non-Sulfur Bacteria from various extreme environments.</title>
        <authorList>
            <person name="Mayer M."/>
        </authorList>
    </citation>
    <scope>NUCLEOTIDE SEQUENCE [LARGE SCALE GENOMIC DNA]</scope>
    <source>
        <strain evidence="1 2">JA135</strain>
    </source>
</reference>
<dbReference type="InterPro" id="IPR006917">
    <property type="entry name" value="SOUL_heme-bd"/>
</dbReference>
<dbReference type="Gene3D" id="3.20.80.10">
    <property type="entry name" value="Regulatory factor, effector binding domain"/>
    <property type="match status" value="1"/>
</dbReference>
<dbReference type="AlphaFoldDB" id="A0A7W6RXI6"/>
<comment type="caution">
    <text evidence="1">The sequence shown here is derived from an EMBL/GenBank/DDBJ whole genome shotgun (WGS) entry which is preliminary data.</text>
</comment>
<organism evidence="1 2">
    <name type="scientific">Roseospira goensis</name>
    <dbReference type="NCBI Taxonomy" id="391922"/>
    <lineage>
        <taxon>Bacteria</taxon>
        <taxon>Pseudomonadati</taxon>
        <taxon>Pseudomonadota</taxon>
        <taxon>Alphaproteobacteria</taxon>
        <taxon>Rhodospirillales</taxon>
        <taxon>Rhodospirillaceae</taxon>
        <taxon>Roseospira</taxon>
    </lineage>
</organism>